<dbReference type="Pfam" id="PF00106">
    <property type="entry name" value="adh_short"/>
    <property type="match status" value="1"/>
</dbReference>
<protein>
    <submittedName>
        <fullName evidence="3">Fatty acyl-CoA reductase</fullName>
        <ecNumber evidence="3">1.2.1.-</ecNumber>
    </submittedName>
</protein>
<dbReference type="InterPro" id="IPR036291">
    <property type="entry name" value="NAD(P)-bd_dom_sf"/>
</dbReference>
<dbReference type="GO" id="GO:0016491">
    <property type="term" value="F:oxidoreductase activity"/>
    <property type="evidence" value="ECO:0007669"/>
    <property type="project" value="UniProtKB-KW"/>
</dbReference>
<gene>
    <name evidence="3" type="primary">acr1</name>
    <name evidence="3" type="ORF">SIN8267_01329</name>
</gene>
<keyword evidence="4" id="KW-1185">Reference proteome</keyword>
<dbReference type="Proteomes" id="UP000838100">
    <property type="component" value="Unassembled WGS sequence"/>
</dbReference>
<dbReference type="InterPro" id="IPR002347">
    <property type="entry name" value="SDR_fam"/>
</dbReference>
<dbReference type="EMBL" id="CAKLPX010000001">
    <property type="protein sequence ID" value="CAH0991227.1"/>
    <property type="molecule type" value="Genomic_DNA"/>
</dbReference>
<dbReference type="PANTHER" id="PTHR44196:SF1">
    <property type="entry name" value="DEHYDROGENASE_REDUCTASE SDR FAMILY MEMBER 7B"/>
    <property type="match status" value="1"/>
</dbReference>
<sequence>MTTHHVIWITGASSGIGQALCRYYAEQGCTVVATARSQVSLEQSFAAMPEVHCLAGDVTDGAKMKQLAEVIAQRFNHINELIVNAGNCEYIDELPVDVSLTERLMAVNYHGAINTINAGLPLLQNCPEQATIIGVCSQVIFAPFCRSEAYGASKAALDYFLQSLRIDLKAASIDVSIAYPGFVKTPLTDKNTFDMPFLISAEQAAIRIDQGLSRQQQRIIFPRRLKLMLGLSRWLPSLWQRWMLKGQTAQFSEQTTAEHSISTQDSP</sequence>
<dbReference type="InterPro" id="IPR020904">
    <property type="entry name" value="Sc_DH/Rdtase_CS"/>
</dbReference>
<dbReference type="PROSITE" id="PS00061">
    <property type="entry name" value="ADH_SHORT"/>
    <property type="match status" value="1"/>
</dbReference>
<dbReference type="RefSeq" id="WP_237443884.1">
    <property type="nucleotide sequence ID" value="NZ_CAKLPX010000001.1"/>
</dbReference>
<keyword evidence="2 3" id="KW-0560">Oxidoreductase</keyword>
<evidence type="ECO:0000313" key="4">
    <source>
        <dbReference type="Proteomes" id="UP000838100"/>
    </source>
</evidence>
<dbReference type="Gene3D" id="3.40.50.720">
    <property type="entry name" value="NAD(P)-binding Rossmann-like Domain"/>
    <property type="match status" value="1"/>
</dbReference>
<organism evidence="3 4">
    <name type="scientific">Sinobacterium norvegicum</name>
    <dbReference type="NCBI Taxonomy" id="1641715"/>
    <lineage>
        <taxon>Bacteria</taxon>
        <taxon>Pseudomonadati</taxon>
        <taxon>Pseudomonadota</taxon>
        <taxon>Gammaproteobacteria</taxon>
        <taxon>Cellvibrionales</taxon>
        <taxon>Spongiibacteraceae</taxon>
        <taxon>Sinobacterium</taxon>
    </lineage>
</organism>
<comment type="caution">
    <text evidence="3">The sequence shown here is derived from an EMBL/GenBank/DDBJ whole genome shotgun (WGS) entry which is preliminary data.</text>
</comment>
<evidence type="ECO:0000256" key="1">
    <source>
        <dbReference type="ARBA" id="ARBA00006484"/>
    </source>
</evidence>
<evidence type="ECO:0000256" key="2">
    <source>
        <dbReference type="ARBA" id="ARBA00023002"/>
    </source>
</evidence>
<reference evidence="3" key="1">
    <citation type="submission" date="2021-12" db="EMBL/GenBank/DDBJ databases">
        <authorList>
            <person name="Rodrigo-Torres L."/>
            <person name="Arahal R. D."/>
            <person name="Lucena T."/>
        </authorList>
    </citation>
    <scope>NUCLEOTIDE SEQUENCE</scope>
    <source>
        <strain evidence="3">CECT 8267</strain>
    </source>
</reference>
<proteinExistence type="inferred from homology"/>
<evidence type="ECO:0000313" key="3">
    <source>
        <dbReference type="EMBL" id="CAH0991227.1"/>
    </source>
</evidence>
<comment type="similarity">
    <text evidence="1">Belongs to the short-chain dehydrogenases/reductases (SDR) family.</text>
</comment>
<name>A0ABM9AE69_9GAMM</name>
<accession>A0ABM9AE69</accession>
<dbReference type="EC" id="1.2.1.-" evidence="3"/>
<dbReference type="PRINTS" id="PR00081">
    <property type="entry name" value="GDHRDH"/>
</dbReference>
<dbReference type="PANTHER" id="PTHR44196">
    <property type="entry name" value="DEHYDROGENASE/REDUCTASE SDR FAMILY MEMBER 7B"/>
    <property type="match status" value="1"/>
</dbReference>
<dbReference type="SUPFAM" id="SSF51735">
    <property type="entry name" value="NAD(P)-binding Rossmann-fold domains"/>
    <property type="match status" value="1"/>
</dbReference>